<keyword evidence="3" id="KW-0805">Transcription regulation</keyword>
<reference evidence="10" key="1">
    <citation type="submission" date="2017-02" db="EMBL/GenBank/DDBJ databases">
        <authorList>
            <person name="Varghese N."/>
            <person name="Submissions S."/>
        </authorList>
    </citation>
    <scope>NUCLEOTIDE SEQUENCE [LARGE SCALE GENOMIC DNA]</scope>
    <source>
        <strain evidence="10">ATCC 700200</strain>
    </source>
</reference>
<dbReference type="SMART" id="SM00421">
    <property type="entry name" value="HTH_LUXR"/>
    <property type="match status" value="1"/>
</dbReference>
<dbReference type="RefSeq" id="WP_078814098.1">
    <property type="nucleotide sequence ID" value="NZ_FUYE01000009.1"/>
</dbReference>
<dbReference type="GO" id="GO:0006355">
    <property type="term" value="P:regulation of DNA-templated transcription"/>
    <property type="evidence" value="ECO:0007669"/>
    <property type="project" value="InterPro"/>
</dbReference>
<evidence type="ECO:0000259" key="8">
    <source>
        <dbReference type="PROSITE" id="PS50110"/>
    </source>
</evidence>
<dbReference type="GO" id="GO:0000156">
    <property type="term" value="F:phosphorelay response regulator activity"/>
    <property type="evidence" value="ECO:0007669"/>
    <property type="project" value="TreeGrafter"/>
</dbReference>
<dbReference type="Pfam" id="PF00196">
    <property type="entry name" value="GerE"/>
    <property type="match status" value="1"/>
</dbReference>
<dbReference type="PROSITE" id="PS50043">
    <property type="entry name" value="HTH_LUXR_2"/>
    <property type="match status" value="1"/>
</dbReference>
<dbReference type="CDD" id="cd06170">
    <property type="entry name" value="LuxR_C_like"/>
    <property type="match status" value="1"/>
</dbReference>
<dbReference type="SUPFAM" id="SSF46894">
    <property type="entry name" value="C-terminal effector domain of the bipartite response regulators"/>
    <property type="match status" value="1"/>
</dbReference>
<dbReference type="OrthoDB" id="9814495at2"/>
<evidence type="ECO:0000256" key="6">
    <source>
        <dbReference type="PROSITE-ProRule" id="PRU00169"/>
    </source>
</evidence>
<keyword evidence="5" id="KW-0804">Transcription</keyword>
<dbReference type="PANTHER" id="PTHR48111">
    <property type="entry name" value="REGULATOR OF RPOS"/>
    <property type="match status" value="1"/>
</dbReference>
<dbReference type="GO" id="GO:0032993">
    <property type="term" value="C:protein-DNA complex"/>
    <property type="evidence" value="ECO:0007669"/>
    <property type="project" value="TreeGrafter"/>
</dbReference>
<evidence type="ECO:0000256" key="2">
    <source>
        <dbReference type="ARBA" id="ARBA00023012"/>
    </source>
</evidence>
<keyword evidence="1 6" id="KW-0597">Phosphoprotein</keyword>
<evidence type="ECO:0000256" key="5">
    <source>
        <dbReference type="ARBA" id="ARBA00023163"/>
    </source>
</evidence>
<keyword evidence="10" id="KW-1185">Reference proteome</keyword>
<dbReference type="SMART" id="SM00448">
    <property type="entry name" value="REC"/>
    <property type="match status" value="1"/>
</dbReference>
<dbReference type="Proteomes" id="UP000190774">
    <property type="component" value="Unassembled WGS sequence"/>
</dbReference>
<dbReference type="SUPFAM" id="SSF52172">
    <property type="entry name" value="CheY-like"/>
    <property type="match status" value="1"/>
</dbReference>
<evidence type="ECO:0000256" key="3">
    <source>
        <dbReference type="ARBA" id="ARBA00023015"/>
    </source>
</evidence>
<dbReference type="InterPro" id="IPR036388">
    <property type="entry name" value="WH-like_DNA-bd_sf"/>
</dbReference>
<dbReference type="Pfam" id="PF00072">
    <property type="entry name" value="Response_reg"/>
    <property type="match status" value="1"/>
</dbReference>
<name>A0A1T4YCB9_9BACT</name>
<dbReference type="InterPro" id="IPR000792">
    <property type="entry name" value="Tscrpt_reg_LuxR_C"/>
</dbReference>
<keyword evidence="2" id="KW-0902">Two-component regulatory system</keyword>
<feature type="modified residue" description="4-aspartylphosphate" evidence="6">
    <location>
        <position position="52"/>
    </location>
</feature>
<dbReference type="PANTHER" id="PTHR48111:SF1">
    <property type="entry name" value="TWO-COMPONENT RESPONSE REGULATOR ORR33"/>
    <property type="match status" value="1"/>
</dbReference>
<protein>
    <submittedName>
        <fullName evidence="9">DNA-binding response regulator, NarL/FixJ family, contains REC and HTH domains</fullName>
    </submittedName>
</protein>
<dbReference type="AlphaFoldDB" id="A0A1T4YCB9"/>
<sequence length="212" mass="23219">MPKILLIEDQPQMRQNVALILELNGFEVAVAENGLEGVAKARTCRPDLILCDVMMPDLDGYGVLHLLRKEDSMRALPFIFLTAKGEKQEQRTGMNLGADDYLTKPCSEADLLSAIHVRLRRNRDISHQATVSARPDFRSAAPLESLGLTPREAEVLLWVAQGKGNAETASILGTSEATVRKHLEHIYPKLGIEGRGAASLIAIERLSKTSPG</sequence>
<organism evidence="9 10">
    <name type="scientific">Prosthecobacter debontii</name>
    <dbReference type="NCBI Taxonomy" id="48467"/>
    <lineage>
        <taxon>Bacteria</taxon>
        <taxon>Pseudomonadati</taxon>
        <taxon>Verrucomicrobiota</taxon>
        <taxon>Verrucomicrobiia</taxon>
        <taxon>Verrucomicrobiales</taxon>
        <taxon>Verrucomicrobiaceae</taxon>
        <taxon>Prosthecobacter</taxon>
    </lineage>
</organism>
<gene>
    <name evidence="9" type="ORF">SAMN02745166_02918</name>
</gene>
<evidence type="ECO:0000313" key="10">
    <source>
        <dbReference type="Proteomes" id="UP000190774"/>
    </source>
</evidence>
<dbReference type="PRINTS" id="PR00038">
    <property type="entry name" value="HTHLUXR"/>
</dbReference>
<dbReference type="Gene3D" id="3.40.50.2300">
    <property type="match status" value="1"/>
</dbReference>
<evidence type="ECO:0000256" key="1">
    <source>
        <dbReference type="ARBA" id="ARBA00022553"/>
    </source>
</evidence>
<proteinExistence type="predicted"/>
<dbReference type="GO" id="GO:0000976">
    <property type="term" value="F:transcription cis-regulatory region binding"/>
    <property type="evidence" value="ECO:0007669"/>
    <property type="project" value="TreeGrafter"/>
</dbReference>
<feature type="domain" description="Response regulatory" evidence="8">
    <location>
        <begin position="3"/>
        <end position="119"/>
    </location>
</feature>
<dbReference type="InterPro" id="IPR001789">
    <property type="entry name" value="Sig_transdc_resp-reg_receiver"/>
</dbReference>
<evidence type="ECO:0000259" key="7">
    <source>
        <dbReference type="PROSITE" id="PS50043"/>
    </source>
</evidence>
<dbReference type="EMBL" id="FUYE01000009">
    <property type="protein sequence ID" value="SKA99360.1"/>
    <property type="molecule type" value="Genomic_DNA"/>
</dbReference>
<dbReference type="PROSITE" id="PS50110">
    <property type="entry name" value="RESPONSE_REGULATORY"/>
    <property type="match status" value="1"/>
</dbReference>
<feature type="domain" description="HTH luxR-type" evidence="7">
    <location>
        <begin position="139"/>
        <end position="206"/>
    </location>
</feature>
<accession>A0A1T4YCB9</accession>
<dbReference type="InterPro" id="IPR039420">
    <property type="entry name" value="WalR-like"/>
</dbReference>
<dbReference type="STRING" id="48467.SAMN02745166_02918"/>
<dbReference type="CDD" id="cd17574">
    <property type="entry name" value="REC_OmpR"/>
    <property type="match status" value="1"/>
</dbReference>
<dbReference type="Gene3D" id="1.10.10.10">
    <property type="entry name" value="Winged helix-like DNA-binding domain superfamily/Winged helix DNA-binding domain"/>
    <property type="match status" value="1"/>
</dbReference>
<keyword evidence="4 9" id="KW-0238">DNA-binding</keyword>
<dbReference type="InterPro" id="IPR011006">
    <property type="entry name" value="CheY-like_superfamily"/>
</dbReference>
<dbReference type="InterPro" id="IPR016032">
    <property type="entry name" value="Sig_transdc_resp-reg_C-effctor"/>
</dbReference>
<evidence type="ECO:0000313" key="9">
    <source>
        <dbReference type="EMBL" id="SKA99360.1"/>
    </source>
</evidence>
<evidence type="ECO:0000256" key="4">
    <source>
        <dbReference type="ARBA" id="ARBA00023125"/>
    </source>
</evidence>
<dbReference type="GO" id="GO:0005829">
    <property type="term" value="C:cytosol"/>
    <property type="evidence" value="ECO:0007669"/>
    <property type="project" value="TreeGrafter"/>
</dbReference>